<dbReference type="Proteomes" id="UP000265566">
    <property type="component" value="Chromosome 4"/>
</dbReference>
<dbReference type="Gramene" id="rna20556">
    <property type="protein sequence ID" value="RHN58629.1"/>
    <property type="gene ID" value="gene20556"/>
</dbReference>
<organism evidence="1 2">
    <name type="scientific">Medicago truncatula</name>
    <name type="common">Barrel medic</name>
    <name type="synonym">Medicago tribuloides</name>
    <dbReference type="NCBI Taxonomy" id="3880"/>
    <lineage>
        <taxon>Eukaryota</taxon>
        <taxon>Viridiplantae</taxon>
        <taxon>Streptophyta</taxon>
        <taxon>Embryophyta</taxon>
        <taxon>Tracheophyta</taxon>
        <taxon>Spermatophyta</taxon>
        <taxon>Magnoliopsida</taxon>
        <taxon>eudicotyledons</taxon>
        <taxon>Gunneridae</taxon>
        <taxon>Pentapetalae</taxon>
        <taxon>rosids</taxon>
        <taxon>fabids</taxon>
        <taxon>Fabales</taxon>
        <taxon>Fabaceae</taxon>
        <taxon>Papilionoideae</taxon>
        <taxon>50 kb inversion clade</taxon>
        <taxon>NPAAA clade</taxon>
        <taxon>Hologalegina</taxon>
        <taxon>IRL clade</taxon>
        <taxon>Trifolieae</taxon>
        <taxon>Medicago</taxon>
    </lineage>
</organism>
<sequence>MVRMKIASLEKLWKKIKKEKKRIIFRSPSLVFLYDPSILTYKIFDDVVVIPLTRIIFQSHFQLDLHHPPFNIFEKNVEVMDDEEILEINDES</sequence>
<name>A0A396HZ93_MEDTR</name>
<evidence type="ECO:0000313" key="1">
    <source>
        <dbReference type="EMBL" id="RHN58629.1"/>
    </source>
</evidence>
<accession>A0A396HZ93</accession>
<protein>
    <submittedName>
        <fullName evidence="1">Uncharacterized protein</fullName>
    </submittedName>
</protein>
<proteinExistence type="predicted"/>
<evidence type="ECO:0000313" key="2">
    <source>
        <dbReference type="Proteomes" id="UP000265566"/>
    </source>
</evidence>
<dbReference type="EMBL" id="PSQE01000004">
    <property type="protein sequence ID" value="RHN58629.1"/>
    <property type="molecule type" value="Genomic_DNA"/>
</dbReference>
<gene>
    <name evidence="1" type="ORF">MtrunA17_Chr4g0004421</name>
</gene>
<comment type="caution">
    <text evidence="1">The sequence shown here is derived from an EMBL/GenBank/DDBJ whole genome shotgun (WGS) entry which is preliminary data.</text>
</comment>
<reference evidence="2" key="1">
    <citation type="journal article" date="2018" name="Nat. Plants">
        <title>Whole-genome landscape of Medicago truncatula symbiotic genes.</title>
        <authorList>
            <person name="Pecrix Y."/>
            <person name="Staton S.E."/>
            <person name="Sallet E."/>
            <person name="Lelandais-Briere C."/>
            <person name="Moreau S."/>
            <person name="Carrere S."/>
            <person name="Blein T."/>
            <person name="Jardinaud M.F."/>
            <person name="Latrasse D."/>
            <person name="Zouine M."/>
            <person name="Zahm M."/>
            <person name="Kreplak J."/>
            <person name="Mayjonade B."/>
            <person name="Satge C."/>
            <person name="Perez M."/>
            <person name="Cauet S."/>
            <person name="Marande W."/>
            <person name="Chantry-Darmon C."/>
            <person name="Lopez-Roques C."/>
            <person name="Bouchez O."/>
            <person name="Berard A."/>
            <person name="Debelle F."/>
            <person name="Munos S."/>
            <person name="Bendahmane A."/>
            <person name="Berges H."/>
            <person name="Niebel A."/>
            <person name="Buitink J."/>
            <person name="Frugier F."/>
            <person name="Benhamed M."/>
            <person name="Crespi M."/>
            <person name="Gouzy J."/>
            <person name="Gamas P."/>
        </authorList>
    </citation>
    <scope>NUCLEOTIDE SEQUENCE [LARGE SCALE GENOMIC DNA]</scope>
    <source>
        <strain evidence="2">cv. Jemalong A17</strain>
    </source>
</reference>
<dbReference type="AlphaFoldDB" id="A0A396HZ93"/>